<dbReference type="CDD" id="cd01949">
    <property type="entry name" value="GGDEF"/>
    <property type="match status" value="1"/>
</dbReference>
<dbReference type="InterPro" id="IPR001610">
    <property type="entry name" value="PAC"/>
</dbReference>
<dbReference type="PANTHER" id="PTHR46663">
    <property type="entry name" value="DIGUANYLATE CYCLASE DGCT-RELATED"/>
    <property type="match status" value="1"/>
</dbReference>
<protein>
    <recommendedName>
        <fullName evidence="14">Sensor domain-containing diguanylate cyclase</fullName>
    </recommendedName>
</protein>
<evidence type="ECO:0000256" key="1">
    <source>
        <dbReference type="ARBA" id="ARBA00004651"/>
    </source>
</evidence>
<comment type="caution">
    <text evidence="12">The sequence shown here is derived from an EMBL/GenBank/DDBJ whole genome shotgun (WGS) entry which is preliminary data.</text>
</comment>
<dbReference type="InterPro" id="IPR000700">
    <property type="entry name" value="PAS-assoc_C"/>
</dbReference>
<dbReference type="CDD" id="cd00130">
    <property type="entry name" value="PAS"/>
    <property type="match status" value="2"/>
</dbReference>
<dbReference type="SUPFAM" id="SSF158472">
    <property type="entry name" value="HAMP domain-like"/>
    <property type="match status" value="1"/>
</dbReference>
<evidence type="ECO:0000256" key="3">
    <source>
        <dbReference type="ARBA" id="ARBA00022692"/>
    </source>
</evidence>
<organism evidence="12 13">
    <name type="scientific">Parazoarcus communis SWub3 = DSM 12120</name>
    <dbReference type="NCBI Taxonomy" id="1121029"/>
    <lineage>
        <taxon>Bacteria</taxon>
        <taxon>Pseudomonadati</taxon>
        <taxon>Pseudomonadota</taxon>
        <taxon>Betaproteobacteria</taxon>
        <taxon>Rhodocyclales</taxon>
        <taxon>Zoogloeaceae</taxon>
        <taxon>Parazoarcus</taxon>
    </lineage>
</organism>
<dbReference type="PANTHER" id="PTHR46663:SF3">
    <property type="entry name" value="SLL0267 PROTEIN"/>
    <property type="match status" value="1"/>
</dbReference>
<feature type="compositionally biased region" description="Polar residues" evidence="6">
    <location>
        <begin position="736"/>
        <end position="755"/>
    </location>
</feature>
<dbReference type="InterPro" id="IPR013767">
    <property type="entry name" value="PAS_fold"/>
</dbReference>
<dbReference type="InterPro" id="IPR003660">
    <property type="entry name" value="HAMP_dom"/>
</dbReference>
<dbReference type="NCBIfam" id="TIGR00229">
    <property type="entry name" value="sensory_box"/>
    <property type="match status" value="2"/>
</dbReference>
<gene>
    <name evidence="12" type="ORF">DNK49_11170</name>
</gene>
<dbReference type="SMART" id="SM00304">
    <property type="entry name" value="HAMP"/>
    <property type="match status" value="1"/>
</dbReference>
<dbReference type="Pfam" id="PF00989">
    <property type="entry name" value="PAS"/>
    <property type="match status" value="1"/>
</dbReference>
<dbReference type="Gene3D" id="3.30.70.270">
    <property type="match status" value="1"/>
</dbReference>
<evidence type="ECO:0000259" key="10">
    <source>
        <dbReference type="PROSITE" id="PS50885"/>
    </source>
</evidence>
<dbReference type="SMART" id="SM00086">
    <property type="entry name" value="PAC"/>
    <property type="match status" value="2"/>
</dbReference>
<dbReference type="InterPro" id="IPR033480">
    <property type="entry name" value="sCache_2"/>
</dbReference>
<sequence length="755" mass="83471">MRPNDGYHRSLFHTHAVIPGMTFALRPSVREKIWAMVVLFLLGLCSASIIAILAEREILLGEKKHTVRRLVEVAHSIAAHYAAQEQRGDLSTAAAQDAAKQTIRAMRYDENAYFWINDLSLPVPRMVMHPTAPELDGQPLDDDSLGYASSLQLGTDGPRTNLIPPQKLFVALANVAQQGGHGYITYYWPKPLPGSASTTVRYPKLSYVKAFEPWGWSIGSGSYLDDVDALIHAQIARKLWLILGIGLPLIVLAALLARNIIGPLVRSSRALAAMTQGSQPMAPLVVEREDEIGTLIHGFNQLQTTLHRSEARFRSVVENAGDAIYIHDRFGWIHDVNQIASEQTGYSRAELLAASVRLLDTHSDFDSLCSLWGIAATEPERYPMTVESAHRRKDGTVFPIEVRISVLPGDDQGLRFVAMVRDITRRKQAEAALLEKTRALARTNAKLEQLATVFSHAREGVMITAPDGTILDVNEAFTRITTYSRDEALGHTPRLLKSGHQPREFYEAMWNALLQDGHWSGEVWNRRKDGSLYAELLTISAVREPDGRTQHFVALFTDISAQKAHQQQLEYIARYDALTGLPNRMLLADRLHQAITQARRRGQPLAVAYIDLDGFKAVNDTHGHAAGDQLLTTLARRMRRSLREGDTIARLGGDEFVAVLADLPDRETGMTLVERLLQAATEVVHHAGHPLQVSASIGVAYHLPGNEHDADLLLRQADQAMYQAKQAGKNRAQVFTADNSTGNGTRASNGSASSM</sequence>
<keyword evidence="13" id="KW-1185">Reference proteome</keyword>
<comment type="subcellular location">
    <subcellularLocation>
        <location evidence="1">Cell membrane</location>
        <topology evidence="1">Multi-pass membrane protein</topology>
    </subcellularLocation>
</comment>
<dbReference type="GO" id="GO:0006355">
    <property type="term" value="P:regulation of DNA-templated transcription"/>
    <property type="evidence" value="ECO:0007669"/>
    <property type="project" value="InterPro"/>
</dbReference>
<reference evidence="12 13" key="1">
    <citation type="submission" date="2018-06" db="EMBL/GenBank/DDBJ databases">
        <title>Azoarcus communis strain SWub3 genome.</title>
        <authorList>
            <person name="Zorraquino Salvo V."/>
            <person name="Toubiana D."/>
            <person name="Blumwald E."/>
        </authorList>
    </citation>
    <scope>NUCLEOTIDE SEQUENCE [LARGE SCALE GENOMIC DNA]</scope>
    <source>
        <strain evidence="12 13">SWub3</strain>
    </source>
</reference>
<dbReference type="InterPro" id="IPR004010">
    <property type="entry name" value="Double_Cache_2"/>
</dbReference>
<dbReference type="InterPro" id="IPR043128">
    <property type="entry name" value="Rev_trsase/Diguanyl_cyclase"/>
</dbReference>
<feature type="transmembrane region" description="Helical" evidence="7">
    <location>
        <begin position="239"/>
        <end position="257"/>
    </location>
</feature>
<feature type="region of interest" description="Disordered" evidence="6">
    <location>
        <begin position="735"/>
        <end position="755"/>
    </location>
</feature>
<feature type="domain" description="PAS" evidence="8">
    <location>
        <begin position="309"/>
        <end position="360"/>
    </location>
</feature>
<dbReference type="Gene3D" id="6.10.340.10">
    <property type="match status" value="1"/>
</dbReference>
<dbReference type="Gene3D" id="3.30.450.20">
    <property type="entry name" value="PAS domain"/>
    <property type="match status" value="3"/>
</dbReference>
<keyword evidence="4 7" id="KW-1133">Transmembrane helix</keyword>
<dbReference type="PROSITE" id="PS50885">
    <property type="entry name" value="HAMP"/>
    <property type="match status" value="1"/>
</dbReference>
<dbReference type="InterPro" id="IPR000014">
    <property type="entry name" value="PAS"/>
</dbReference>
<dbReference type="OrthoDB" id="9810730at2"/>
<feature type="domain" description="PAS" evidence="8">
    <location>
        <begin position="446"/>
        <end position="492"/>
    </location>
</feature>
<evidence type="ECO:0000256" key="5">
    <source>
        <dbReference type="ARBA" id="ARBA00023136"/>
    </source>
</evidence>
<feature type="domain" description="PAC" evidence="9">
    <location>
        <begin position="519"/>
        <end position="571"/>
    </location>
</feature>
<proteinExistence type="predicted"/>
<dbReference type="InterPro" id="IPR052163">
    <property type="entry name" value="DGC-Regulatory_Protein"/>
</dbReference>
<dbReference type="SUPFAM" id="SSF55073">
    <property type="entry name" value="Nucleotide cyclase"/>
    <property type="match status" value="1"/>
</dbReference>
<dbReference type="Pfam" id="PF08269">
    <property type="entry name" value="dCache_2"/>
    <property type="match status" value="1"/>
</dbReference>
<dbReference type="SUPFAM" id="SSF55785">
    <property type="entry name" value="PYP-like sensor domain (PAS domain)"/>
    <property type="match status" value="2"/>
</dbReference>
<feature type="transmembrane region" description="Helical" evidence="7">
    <location>
        <begin position="33"/>
        <end position="54"/>
    </location>
</feature>
<dbReference type="Pfam" id="PF00672">
    <property type="entry name" value="HAMP"/>
    <property type="match status" value="1"/>
</dbReference>
<evidence type="ECO:0000313" key="13">
    <source>
        <dbReference type="Proteomes" id="UP000248259"/>
    </source>
</evidence>
<dbReference type="EMBL" id="QKOE01000006">
    <property type="protein sequence ID" value="PZA16659.1"/>
    <property type="molecule type" value="Genomic_DNA"/>
</dbReference>
<keyword evidence="2" id="KW-1003">Cell membrane</keyword>
<dbReference type="FunFam" id="3.30.70.270:FF:000001">
    <property type="entry name" value="Diguanylate cyclase domain protein"/>
    <property type="match status" value="1"/>
</dbReference>
<dbReference type="GO" id="GO:0005886">
    <property type="term" value="C:plasma membrane"/>
    <property type="evidence" value="ECO:0007669"/>
    <property type="project" value="UniProtKB-SubCell"/>
</dbReference>
<dbReference type="NCBIfam" id="TIGR00254">
    <property type="entry name" value="GGDEF"/>
    <property type="match status" value="1"/>
</dbReference>
<dbReference type="InterPro" id="IPR035965">
    <property type="entry name" value="PAS-like_dom_sf"/>
</dbReference>
<feature type="domain" description="GGDEF" evidence="11">
    <location>
        <begin position="603"/>
        <end position="737"/>
    </location>
</feature>
<dbReference type="SMART" id="SM00091">
    <property type="entry name" value="PAS"/>
    <property type="match status" value="2"/>
</dbReference>
<feature type="domain" description="PAC" evidence="9">
    <location>
        <begin position="384"/>
        <end position="435"/>
    </location>
</feature>
<dbReference type="PROSITE" id="PS50112">
    <property type="entry name" value="PAS"/>
    <property type="match status" value="2"/>
</dbReference>
<keyword evidence="5 7" id="KW-0472">Membrane</keyword>
<dbReference type="Pfam" id="PF13426">
    <property type="entry name" value="PAS_9"/>
    <property type="match status" value="1"/>
</dbReference>
<evidence type="ECO:0000259" key="11">
    <source>
        <dbReference type="PROSITE" id="PS50887"/>
    </source>
</evidence>
<dbReference type="AlphaFoldDB" id="A0A323UVU5"/>
<evidence type="ECO:0000256" key="2">
    <source>
        <dbReference type="ARBA" id="ARBA00022475"/>
    </source>
</evidence>
<evidence type="ECO:0008006" key="14">
    <source>
        <dbReference type="Google" id="ProtNLM"/>
    </source>
</evidence>
<evidence type="ECO:0000256" key="4">
    <source>
        <dbReference type="ARBA" id="ARBA00022989"/>
    </source>
</evidence>
<keyword evidence="3 7" id="KW-0812">Transmembrane</keyword>
<dbReference type="PROSITE" id="PS50887">
    <property type="entry name" value="GGDEF"/>
    <property type="match status" value="1"/>
</dbReference>
<dbReference type="SMART" id="SM01049">
    <property type="entry name" value="Cache_2"/>
    <property type="match status" value="1"/>
</dbReference>
<evidence type="ECO:0000256" key="6">
    <source>
        <dbReference type="SAM" id="MobiDB-lite"/>
    </source>
</evidence>
<dbReference type="Pfam" id="PF00990">
    <property type="entry name" value="GGDEF"/>
    <property type="match status" value="1"/>
</dbReference>
<evidence type="ECO:0000259" key="8">
    <source>
        <dbReference type="PROSITE" id="PS50112"/>
    </source>
</evidence>
<dbReference type="GO" id="GO:0003824">
    <property type="term" value="F:catalytic activity"/>
    <property type="evidence" value="ECO:0007669"/>
    <property type="project" value="UniProtKB-ARBA"/>
</dbReference>
<evidence type="ECO:0000259" key="9">
    <source>
        <dbReference type="PROSITE" id="PS50113"/>
    </source>
</evidence>
<name>A0A323UVU5_9RHOO</name>
<dbReference type="PROSITE" id="PS50113">
    <property type="entry name" value="PAC"/>
    <property type="match status" value="2"/>
</dbReference>
<feature type="domain" description="HAMP" evidence="10">
    <location>
        <begin position="258"/>
        <end position="311"/>
    </location>
</feature>
<dbReference type="SMART" id="SM00267">
    <property type="entry name" value="GGDEF"/>
    <property type="match status" value="1"/>
</dbReference>
<accession>A0A323UVU5</accession>
<dbReference type="InterPro" id="IPR000160">
    <property type="entry name" value="GGDEF_dom"/>
</dbReference>
<dbReference type="GO" id="GO:0007165">
    <property type="term" value="P:signal transduction"/>
    <property type="evidence" value="ECO:0007669"/>
    <property type="project" value="InterPro"/>
</dbReference>
<evidence type="ECO:0000313" key="12">
    <source>
        <dbReference type="EMBL" id="PZA16659.1"/>
    </source>
</evidence>
<evidence type="ECO:0000256" key="7">
    <source>
        <dbReference type="SAM" id="Phobius"/>
    </source>
</evidence>
<dbReference type="Proteomes" id="UP000248259">
    <property type="component" value="Unassembled WGS sequence"/>
</dbReference>
<dbReference type="InterPro" id="IPR029787">
    <property type="entry name" value="Nucleotide_cyclase"/>
</dbReference>